<name>A0A8S5UJB4_9CAUD</name>
<dbReference type="InterPro" id="IPR011990">
    <property type="entry name" value="TPR-like_helical_dom_sf"/>
</dbReference>
<accession>A0A8S5UJB4</accession>
<dbReference type="PROSITE" id="PS50005">
    <property type="entry name" value="TPR"/>
    <property type="match status" value="1"/>
</dbReference>
<reference evidence="2" key="1">
    <citation type="journal article" date="2021" name="Proc. Natl. Acad. Sci. U.S.A.">
        <title>A Catalog of Tens of Thousands of Viruses from Human Metagenomes Reveals Hidden Associations with Chronic Diseases.</title>
        <authorList>
            <person name="Tisza M.J."/>
            <person name="Buck C.B."/>
        </authorList>
    </citation>
    <scope>NUCLEOTIDE SEQUENCE</scope>
    <source>
        <strain evidence="2">Ct3gT1</strain>
    </source>
</reference>
<proteinExistence type="predicted"/>
<dbReference type="EMBL" id="BK016094">
    <property type="protein sequence ID" value="DAF94576.1"/>
    <property type="molecule type" value="Genomic_DNA"/>
</dbReference>
<protein>
    <submittedName>
        <fullName evidence="2">Tetratricopeptide repeat</fullName>
    </submittedName>
</protein>
<evidence type="ECO:0000256" key="1">
    <source>
        <dbReference type="PROSITE-ProRule" id="PRU00339"/>
    </source>
</evidence>
<dbReference type="SUPFAM" id="SSF48452">
    <property type="entry name" value="TPR-like"/>
    <property type="match status" value="1"/>
</dbReference>
<evidence type="ECO:0000313" key="2">
    <source>
        <dbReference type="EMBL" id="DAF94576.1"/>
    </source>
</evidence>
<feature type="repeat" description="TPR" evidence="1">
    <location>
        <begin position="287"/>
        <end position="320"/>
    </location>
</feature>
<organism evidence="2">
    <name type="scientific">Siphoviridae sp. ct3gT1</name>
    <dbReference type="NCBI Taxonomy" id="2825323"/>
    <lineage>
        <taxon>Viruses</taxon>
        <taxon>Duplodnaviria</taxon>
        <taxon>Heunggongvirae</taxon>
        <taxon>Uroviricota</taxon>
        <taxon>Caudoviricetes</taxon>
    </lineage>
</organism>
<keyword evidence="1" id="KW-0802">TPR repeat</keyword>
<dbReference type="InterPro" id="IPR019734">
    <property type="entry name" value="TPR_rpt"/>
</dbReference>
<sequence>MGLFDLFKKKNNSTLKKQDDLTLDTDINCAINRINKWVDGGEDKELDKYMKNIGNPNYDDSPILNGSIANSDNDIYSLMVCDRQHYYVVYKNGNRKFKDKLERPNNGKIVDNGTFIIEDWMNDEESCCGTFYAFNSNNEILLKHKVNANIFNSGISNDGKFACMQTCNSNDTNDSNQLFFFNIENSQLLWKKHMISGWADNYTVDTITNTLTLHYKNLSIDYDFNGNIKDEKVWKKQRLNILQPYQLKSLAEDLIKSHTNEINIYEIEIMELLTVAESKGVSNYQLAQCYRWLGEAFLTLNNESKTIKYFDKALKLYPRIGVKKLYLKLTSKQ</sequence>